<protein>
    <recommendedName>
        <fullName evidence="3">Single-stranded DNA endonuclease</fullName>
    </recommendedName>
</protein>
<reference evidence="1 2" key="1">
    <citation type="journal article" date="2010" name="J. Bacteriol.">
        <title>Complete genome sequence of the representative gamma-hexachlorocyclohexane-degrading bacterium Sphingobium japonicum UT26.</title>
        <authorList>
            <person name="Nagata Y."/>
            <person name="Ohtsubo Y."/>
            <person name="Endo R."/>
            <person name="Ichikawa N."/>
            <person name="Ankai A."/>
            <person name="Oguchi A."/>
            <person name="Fukui S."/>
            <person name="Fujita N."/>
            <person name="Tsuda M."/>
        </authorList>
    </citation>
    <scope>NUCLEOTIDE SEQUENCE [LARGE SCALE GENOMIC DNA]</scope>
    <source>
        <strain evidence="2">DSM 16413 / CCM 7287 / MTCC 6362 / UT26 / NBRC 101211 / UT26S</strain>
    </source>
</reference>
<sequence>MILLSYELRARLRAQARASAETLGSDPCPIAKFFNPLGAATWLATELARDGDTLFGLADLGFGCPELGYFSLREIEAIRLPFGLRIERDLAFTSLHPLSVWADTARRAGSILAAQSFLARSLTARPTDELPPP</sequence>
<evidence type="ECO:0000313" key="2">
    <source>
        <dbReference type="Proteomes" id="UP000007753"/>
    </source>
</evidence>
<organism evidence="1 2">
    <name type="scientific">Sphingobium indicum (strain DSM 16413 / CCM 7287 / MTCC 6362 / UT26 / NBRC 101211 / UT26S)</name>
    <name type="common">Sphingobium japonicum</name>
    <dbReference type="NCBI Taxonomy" id="452662"/>
    <lineage>
        <taxon>Bacteria</taxon>
        <taxon>Pseudomonadati</taxon>
        <taxon>Pseudomonadota</taxon>
        <taxon>Alphaproteobacteria</taxon>
        <taxon>Sphingomonadales</taxon>
        <taxon>Sphingomonadaceae</taxon>
        <taxon>Sphingobium</taxon>
    </lineage>
</organism>
<gene>
    <name evidence="1" type="ordered locus">SJA_C1-29890</name>
</gene>
<dbReference type="HOGENOM" id="CLU_119528_1_0_5"/>
<evidence type="ECO:0008006" key="3">
    <source>
        <dbReference type="Google" id="ProtNLM"/>
    </source>
</evidence>
<dbReference type="STRING" id="452662.SJA_C1-29890"/>
<dbReference type="eggNOG" id="COG3616">
    <property type="taxonomic scope" value="Bacteria"/>
</dbReference>
<dbReference type="Pfam" id="PF11171">
    <property type="entry name" value="DUF2958"/>
    <property type="match status" value="1"/>
</dbReference>
<keyword evidence="2" id="KW-1185">Reference proteome</keyword>
<dbReference type="Proteomes" id="UP000007753">
    <property type="component" value="Chromosome 1"/>
</dbReference>
<dbReference type="RefSeq" id="WP_013041115.1">
    <property type="nucleotide sequence ID" value="NC_014006.1"/>
</dbReference>
<dbReference type="GeneID" id="29274519"/>
<evidence type="ECO:0000313" key="1">
    <source>
        <dbReference type="EMBL" id="BAI97823.1"/>
    </source>
</evidence>
<dbReference type="EMBL" id="AP010803">
    <property type="protein sequence ID" value="BAI97823.1"/>
    <property type="molecule type" value="Genomic_DNA"/>
</dbReference>
<proteinExistence type="predicted"/>
<accession>D4Z5E1</accession>
<dbReference type="InterPro" id="IPR021341">
    <property type="entry name" value="DUF2958"/>
</dbReference>
<dbReference type="AlphaFoldDB" id="D4Z5E1"/>
<dbReference type="KEGG" id="sjp:SJA_C1-29890"/>
<name>D4Z5E1_SPHIU</name>